<protein>
    <submittedName>
        <fullName evidence="2">Uncharacterized protein</fullName>
    </submittedName>
</protein>
<accession>A0A165ZJN7</accession>
<comment type="caution">
    <text evidence="2">The sequence shown here is derived from an EMBL/GenBank/DDBJ whole genome shotgun (WGS) entry which is preliminary data.</text>
</comment>
<gene>
    <name evidence="2" type="ORF">MBCUR_16630</name>
</gene>
<dbReference type="STRING" id="49547.MBCUR_16630"/>
<keyword evidence="3" id="KW-1185">Reference proteome</keyword>
<name>A0A165ZJN7_9EURY</name>
<proteinExistence type="predicted"/>
<dbReference type="Proteomes" id="UP000077245">
    <property type="component" value="Unassembled WGS sequence"/>
</dbReference>
<reference evidence="2 3" key="1">
    <citation type="submission" date="2016-04" db="EMBL/GenBank/DDBJ databases">
        <title>Genome sequence of Methanobrevibacter curvatus DSM 11111.</title>
        <authorList>
            <person name="Poehlein A."/>
            <person name="Seedorf H."/>
            <person name="Daniel R."/>
        </authorList>
    </citation>
    <scope>NUCLEOTIDE SEQUENCE [LARGE SCALE GENOMIC DNA]</scope>
    <source>
        <strain evidence="2 3">DSM 11111</strain>
    </source>
</reference>
<dbReference type="RefSeq" id="WP_245637302.1">
    <property type="nucleotide sequence ID" value="NZ_LWMV01000202.1"/>
</dbReference>
<feature type="region of interest" description="Disordered" evidence="1">
    <location>
        <begin position="74"/>
        <end position="99"/>
    </location>
</feature>
<sequence length="99" mass="12124">MYNMLISSKIELNKKIQNLDKYKNCEHEYKININILAGKLKINLFKIIFAENENERTKIMNKIEYTIQRCMQKVKKKPKTERKPKKPKKRYPYNNRKNF</sequence>
<organism evidence="2 3">
    <name type="scientific">Methanobrevibacter curvatus</name>
    <dbReference type="NCBI Taxonomy" id="49547"/>
    <lineage>
        <taxon>Archaea</taxon>
        <taxon>Methanobacteriati</taxon>
        <taxon>Methanobacteriota</taxon>
        <taxon>Methanomada group</taxon>
        <taxon>Methanobacteria</taxon>
        <taxon>Methanobacteriales</taxon>
        <taxon>Methanobacteriaceae</taxon>
        <taxon>Methanobrevibacter</taxon>
    </lineage>
</organism>
<evidence type="ECO:0000256" key="1">
    <source>
        <dbReference type="SAM" id="MobiDB-lite"/>
    </source>
</evidence>
<evidence type="ECO:0000313" key="3">
    <source>
        <dbReference type="Proteomes" id="UP000077245"/>
    </source>
</evidence>
<feature type="compositionally biased region" description="Basic residues" evidence="1">
    <location>
        <begin position="74"/>
        <end position="91"/>
    </location>
</feature>
<evidence type="ECO:0000313" key="2">
    <source>
        <dbReference type="EMBL" id="KZX10813.1"/>
    </source>
</evidence>
<dbReference type="PATRIC" id="fig|49547.3.peg.1771"/>
<dbReference type="EMBL" id="LWMV01000202">
    <property type="protein sequence ID" value="KZX10813.1"/>
    <property type="molecule type" value="Genomic_DNA"/>
</dbReference>
<dbReference type="AlphaFoldDB" id="A0A165ZJN7"/>